<proteinExistence type="predicted"/>
<dbReference type="KEGG" id="dsi:Dsimw501_GD11153"/>
<reference evidence="2" key="1">
    <citation type="journal article" date="2013" name="Genome Res.">
        <title>A second-generation assembly of the Drosophila simulans genome provides new insights into patterns of lineage-specific divergence.</title>
        <authorList>
            <person name="Hu T.T."/>
            <person name="Eisen M.B."/>
            <person name="Thornton K.R."/>
            <person name="Andolfatto P."/>
        </authorList>
    </citation>
    <scope>NUCLEOTIDE SEQUENCE [LARGE SCALE GENOMIC DNA]</scope>
    <source>
        <strain evidence="2">W501</strain>
    </source>
</reference>
<feature type="signal peptide" evidence="1">
    <location>
        <begin position="1"/>
        <end position="24"/>
    </location>
</feature>
<protein>
    <submittedName>
        <fullName evidence="2">Uncharacterized protein, isoform B</fullName>
    </submittedName>
</protein>
<gene>
    <name evidence="2" type="primary">Dsim\GD11153</name>
    <name evidence="2" type="ORF">Dsimw501_GD11153</name>
</gene>
<dbReference type="OrthoDB" id="5949187at2759"/>
<dbReference type="Proteomes" id="UP000035880">
    <property type="component" value="Chromosome 2R"/>
</dbReference>
<evidence type="ECO:0000313" key="2">
    <source>
        <dbReference type="EMBL" id="KMY94151.1"/>
    </source>
</evidence>
<dbReference type="GO" id="GO:0005829">
    <property type="term" value="C:cytosol"/>
    <property type="evidence" value="ECO:0007669"/>
    <property type="project" value="TreeGrafter"/>
</dbReference>
<accession>A0A0J9RDZ8</accession>
<sequence>MLLVGLKCALLLAITGCFLLPIHGAGSDTDQVLPHRIYRLLDGLSGGRRLSASSTFALLLSQFLIKQKLRYVAPTRYERQLYYHLLHRMEHIRRGSGLVSRAYGVQGEILSIAFQANVLLLPPSLKLGELNANGEYEQLAEVYPKVVNEGQLNRTQSDLCLRDIVELKPPHCKLLSGECLALLASDAPAYGYQRTHQVLLLYVLQHQACAPHLSPPQVYELLARSQCDEVEREQNAIRSLGLPVAYRDLYLEQATAVLWAILAGLSLTYIFALPHISDIAATICGLFGYNEFVNWRNVMEIGSWLEGDLPKDMDVLADDGDSQHISDLALVFYTNALLLLH</sequence>
<name>A0A0J9RDZ8_DROSI</name>
<dbReference type="Pfam" id="PF15882">
    <property type="entry name" value="DUF4735"/>
    <property type="match status" value="1"/>
</dbReference>
<dbReference type="EMBL" id="CM002911">
    <property type="protein sequence ID" value="KMY94151.1"/>
    <property type="molecule type" value="Genomic_DNA"/>
</dbReference>
<organism evidence="2">
    <name type="scientific">Drosophila simulans</name>
    <name type="common">Fruit fly</name>
    <dbReference type="NCBI Taxonomy" id="7240"/>
    <lineage>
        <taxon>Eukaryota</taxon>
        <taxon>Metazoa</taxon>
        <taxon>Ecdysozoa</taxon>
        <taxon>Arthropoda</taxon>
        <taxon>Hexapoda</taxon>
        <taxon>Insecta</taxon>
        <taxon>Pterygota</taxon>
        <taxon>Neoptera</taxon>
        <taxon>Endopterygota</taxon>
        <taxon>Diptera</taxon>
        <taxon>Brachycera</taxon>
        <taxon>Muscomorpha</taxon>
        <taxon>Ephydroidea</taxon>
        <taxon>Drosophilidae</taxon>
        <taxon>Drosophila</taxon>
        <taxon>Sophophora</taxon>
    </lineage>
</organism>
<dbReference type="PANTHER" id="PTHR33539">
    <property type="entry name" value="UPF0764 PROTEIN C16ORF89"/>
    <property type="match status" value="1"/>
</dbReference>
<dbReference type="AlphaFoldDB" id="A0A0J9RDZ8"/>
<dbReference type="InterPro" id="IPR031751">
    <property type="entry name" value="DUF4735"/>
</dbReference>
<keyword evidence="1" id="KW-0732">Signal</keyword>
<reference evidence="2" key="2">
    <citation type="submission" date="2014-06" db="EMBL/GenBank/DDBJ databases">
        <authorList>
            <person name="Hu T."/>
            <person name="Eisen M.B."/>
            <person name="Thornton K.R."/>
            <person name="Andolfatto P."/>
        </authorList>
    </citation>
    <scope>NUCLEOTIDE SEQUENCE</scope>
    <source>
        <strain evidence="2">W501</strain>
    </source>
</reference>
<dbReference type="GO" id="GO:0016020">
    <property type="term" value="C:membrane"/>
    <property type="evidence" value="ECO:0007669"/>
    <property type="project" value="TreeGrafter"/>
</dbReference>
<dbReference type="Bgee" id="FBgn0182908">
    <property type="expression patterns" value="Expressed in adult organism"/>
</dbReference>
<evidence type="ECO:0000256" key="1">
    <source>
        <dbReference type="SAM" id="SignalP"/>
    </source>
</evidence>
<reference evidence="2" key="3">
    <citation type="submission" date="2015-04" db="EMBL/GenBank/DDBJ databases">
        <authorList>
            <consortium name="FlyBase"/>
        </authorList>
    </citation>
    <scope>NUCLEOTIDE SEQUENCE</scope>
    <source>
        <strain evidence="2">W501</strain>
    </source>
</reference>
<dbReference type="PANTHER" id="PTHR33539:SF1">
    <property type="entry name" value="UPF0764 PROTEIN C16ORF89"/>
    <property type="match status" value="1"/>
</dbReference>
<feature type="chain" id="PRO_5005321454" evidence="1">
    <location>
        <begin position="25"/>
        <end position="341"/>
    </location>
</feature>